<dbReference type="OrthoDB" id="194358at2759"/>
<reference evidence="3" key="1">
    <citation type="journal article" date="2020" name="Mol. Plant Microbe Interact.">
        <title>Genome Sequence of the Biocontrol Agent Coniothyrium minitans strain Conio (IMI 134523).</title>
        <authorList>
            <person name="Patel D."/>
            <person name="Shittu T.A."/>
            <person name="Baroncelli R."/>
            <person name="Muthumeenakshi S."/>
            <person name="Osborne T.H."/>
            <person name="Janganan T.K."/>
            <person name="Sreenivasaprasad S."/>
        </authorList>
    </citation>
    <scope>NUCLEOTIDE SEQUENCE</scope>
    <source>
        <strain evidence="3">Conio</strain>
    </source>
</reference>
<accession>A0A9P6KS03</accession>
<feature type="compositionally biased region" description="Basic and acidic residues" evidence="1">
    <location>
        <begin position="158"/>
        <end position="184"/>
    </location>
</feature>
<dbReference type="InterPro" id="IPR010730">
    <property type="entry name" value="HET"/>
</dbReference>
<protein>
    <submittedName>
        <fullName evidence="3">Het domain protein</fullName>
    </submittedName>
</protein>
<gene>
    <name evidence="3" type="ORF">PMIN01_06277</name>
</gene>
<dbReference type="AlphaFoldDB" id="A0A9P6KS03"/>
<proteinExistence type="predicted"/>
<dbReference type="PANTHER" id="PTHR24148">
    <property type="entry name" value="ANKYRIN REPEAT DOMAIN-CONTAINING PROTEIN 39 HOMOLOG-RELATED"/>
    <property type="match status" value="1"/>
</dbReference>
<name>A0A9P6KS03_9PLEO</name>
<dbReference type="PANTHER" id="PTHR24148:SF78">
    <property type="entry name" value="HETEROKARYON INCOMPATIBILITY DOMAIN-CONTAINING PROTEIN"/>
    <property type="match status" value="1"/>
</dbReference>
<sequence>MALSLYAPLPADKFSIRLIKLQPSEDPSAPIHCKLVTYPVDGKRLGAHSYECLSYVWGLSENLRSINIEVGEAVAAFKATPNLYEALLHLRDPFFELILWVDAICINQDDDKEKATQVAAMATIYGLARRIVVWLGPEADDSTFAFQRLRDLAQASQPKDENRFRERLRRENNDNRDPVGDRDVNSGVGSNVYKASKGQGVEEAIRKLLNRAYFCRMWVR</sequence>
<dbReference type="Pfam" id="PF06985">
    <property type="entry name" value="HET"/>
    <property type="match status" value="1"/>
</dbReference>
<evidence type="ECO:0000313" key="3">
    <source>
        <dbReference type="EMBL" id="KAF9736361.1"/>
    </source>
</evidence>
<evidence type="ECO:0000313" key="4">
    <source>
        <dbReference type="Proteomes" id="UP000756921"/>
    </source>
</evidence>
<organism evidence="3 4">
    <name type="scientific">Paraphaeosphaeria minitans</name>
    <dbReference type="NCBI Taxonomy" id="565426"/>
    <lineage>
        <taxon>Eukaryota</taxon>
        <taxon>Fungi</taxon>
        <taxon>Dikarya</taxon>
        <taxon>Ascomycota</taxon>
        <taxon>Pezizomycotina</taxon>
        <taxon>Dothideomycetes</taxon>
        <taxon>Pleosporomycetidae</taxon>
        <taxon>Pleosporales</taxon>
        <taxon>Massarineae</taxon>
        <taxon>Didymosphaeriaceae</taxon>
        <taxon>Paraphaeosphaeria</taxon>
    </lineage>
</organism>
<feature type="domain" description="Heterokaryon incompatibility" evidence="2">
    <location>
        <begin position="50"/>
        <end position="219"/>
    </location>
</feature>
<evidence type="ECO:0000259" key="2">
    <source>
        <dbReference type="Pfam" id="PF06985"/>
    </source>
</evidence>
<feature type="region of interest" description="Disordered" evidence="1">
    <location>
        <begin position="157"/>
        <end position="191"/>
    </location>
</feature>
<keyword evidence="4" id="KW-1185">Reference proteome</keyword>
<dbReference type="Proteomes" id="UP000756921">
    <property type="component" value="Unassembled WGS sequence"/>
</dbReference>
<evidence type="ECO:0000256" key="1">
    <source>
        <dbReference type="SAM" id="MobiDB-lite"/>
    </source>
</evidence>
<dbReference type="EMBL" id="WJXW01000005">
    <property type="protein sequence ID" value="KAF9736361.1"/>
    <property type="molecule type" value="Genomic_DNA"/>
</dbReference>
<dbReference type="InterPro" id="IPR052895">
    <property type="entry name" value="HetReg/Transcr_Mod"/>
</dbReference>
<comment type="caution">
    <text evidence="3">The sequence shown here is derived from an EMBL/GenBank/DDBJ whole genome shotgun (WGS) entry which is preliminary data.</text>
</comment>